<dbReference type="AlphaFoldDB" id="B9WFR1"/>
<dbReference type="VEuPathDB" id="FungiDB:CD36_42000"/>
<dbReference type="CGD" id="CAL0000164916">
    <property type="gene designation" value="Cd36_42000"/>
</dbReference>
<reference evidence="5 6" key="1">
    <citation type="journal article" date="2009" name="Genome Res.">
        <title>Comparative genomics of the fungal pathogens Candida dubliniensis and Candida albicans.</title>
        <authorList>
            <person name="Jackson A.P."/>
            <person name="Gamble J.A."/>
            <person name="Yeomans T."/>
            <person name="Moran G.P."/>
            <person name="Saunders D."/>
            <person name="Harris D."/>
            <person name="Aslett M."/>
            <person name="Barrell J.F."/>
            <person name="Butler G."/>
            <person name="Citiulo F."/>
            <person name="Coleman D.C."/>
            <person name="de Groot P.W.J."/>
            <person name="Goodwin T.J."/>
            <person name="Quail M.A."/>
            <person name="McQuillan J."/>
            <person name="Munro C.A."/>
            <person name="Pain A."/>
            <person name="Poulter R.T."/>
            <person name="Rajandream M.A."/>
            <person name="Renauld H."/>
            <person name="Spiering M.J."/>
            <person name="Tivey A."/>
            <person name="Gow N.A.R."/>
            <person name="Barrell B."/>
            <person name="Sullivan D.J."/>
            <person name="Berriman M."/>
        </authorList>
    </citation>
    <scope>NUCLEOTIDE SEQUENCE [LARGE SCALE GENOMIC DNA]</scope>
    <source>
        <strain evidence="6">CD36 / ATCC MYA-646 / CBS 7987 / NCPF 3949 / NRRL Y-17841</strain>
    </source>
</reference>
<dbReference type="PANTHER" id="PTHR36855:SF1">
    <property type="entry name" value="PEROXISOME MEMBRANE ANCHOR PROTEIN PEX14P N-TERMINAL DOMAIN-CONTAINING PROTEIN"/>
    <property type="match status" value="1"/>
</dbReference>
<evidence type="ECO:0000313" key="5">
    <source>
        <dbReference type="EMBL" id="CAX42080.1"/>
    </source>
</evidence>
<dbReference type="EMBL" id="FM992691">
    <property type="protein sequence ID" value="CAX42080.1"/>
    <property type="molecule type" value="Genomic_DNA"/>
</dbReference>
<dbReference type="OrthoDB" id="9936937at2759"/>
<dbReference type="Pfam" id="PF17733">
    <property type="entry name" value="KPWE_dom"/>
    <property type="match status" value="1"/>
</dbReference>
<dbReference type="Pfam" id="PF25871">
    <property type="entry name" value="HTH_76"/>
    <property type="match status" value="1"/>
</dbReference>
<dbReference type="GeneID" id="8047460"/>
<dbReference type="KEGG" id="cdu:CD36_42000"/>
<dbReference type="Proteomes" id="UP000002605">
    <property type="component" value="Chromosome 4"/>
</dbReference>
<dbReference type="PANTHER" id="PTHR36855">
    <property type="entry name" value="CHROMOSOME 10, WHOLE GENOME SHOTGUN SEQUENCE"/>
    <property type="match status" value="1"/>
</dbReference>
<feature type="domain" description="PEX14-like helix-turn-helix" evidence="3">
    <location>
        <begin position="9"/>
        <end position="87"/>
    </location>
</feature>
<feature type="compositionally biased region" description="Polar residues" evidence="1">
    <location>
        <begin position="108"/>
        <end position="123"/>
    </location>
</feature>
<dbReference type="RefSeq" id="XP_002419865.1">
    <property type="nucleotide sequence ID" value="XM_002419820.1"/>
</dbReference>
<dbReference type="InterPro" id="IPR040554">
    <property type="entry name" value="KPWE_PEX14_dom"/>
</dbReference>
<accession>B9WFR1</accession>
<protein>
    <submittedName>
        <fullName evidence="5">Uncharacterized protein</fullName>
    </submittedName>
</protein>
<keyword evidence="6" id="KW-1185">Reference proteome</keyword>
<name>B9WFR1_CANDC</name>
<evidence type="ECO:0000259" key="2">
    <source>
        <dbReference type="Pfam" id="PF17733"/>
    </source>
</evidence>
<evidence type="ECO:0000256" key="1">
    <source>
        <dbReference type="SAM" id="MobiDB-lite"/>
    </source>
</evidence>
<feature type="compositionally biased region" description="Polar residues" evidence="1">
    <location>
        <begin position="150"/>
        <end position="163"/>
    </location>
</feature>
<evidence type="ECO:0000259" key="3">
    <source>
        <dbReference type="Pfam" id="PF25871"/>
    </source>
</evidence>
<sequence length="181" mass="20734">MSATTNTQEDIYIEYLNYDWDSFQEFQDGLQEILDNYLQNLKEQDPSITSIPNLDKQQLINQAKSFFFCNKTGNIINLDDYEDWKLHSGDKFAKNKQIEEELGKDISENTTTNDQTNSDPPYSSNYQEVVELLMSGKPIPGIKQIPDTVLTDQGSTASASQRTKPWEKNRSPETTEDVSFV</sequence>
<feature type="region of interest" description="Disordered" evidence="1">
    <location>
        <begin position="141"/>
        <end position="181"/>
    </location>
</feature>
<evidence type="ECO:0000313" key="4">
    <source>
        <dbReference type="CGD" id="CAL0000164916"/>
    </source>
</evidence>
<feature type="region of interest" description="Disordered" evidence="1">
    <location>
        <begin position="99"/>
        <end position="123"/>
    </location>
</feature>
<evidence type="ECO:0000313" key="6">
    <source>
        <dbReference type="Proteomes" id="UP000002605"/>
    </source>
</evidence>
<proteinExistence type="predicted"/>
<feature type="compositionally biased region" description="Basic and acidic residues" evidence="1">
    <location>
        <begin position="164"/>
        <end position="173"/>
    </location>
</feature>
<dbReference type="HOGENOM" id="CLU_070882_2_1_1"/>
<organism evidence="5 6">
    <name type="scientific">Candida dubliniensis (strain CD36 / ATCC MYA-646 / CBS 7987 / NCPF 3949 / NRRL Y-17841)</name>
    <name type="common">Yeast</name>
    <dbReference type="NCBI Taxonomy" id="573826"/>
    <lineage>
        <taxon>Eukaryota</taxon>
        <taxon>Fungi</taxon>
        <taxon>Dikarya</taxon>
        <taxon>Ascomycota</taxon>
        <taxon>Saccharomycotina</taxon>
        <taxon>Pichiomycetes</taxon>
        <taxon>Debaryomycetaceae</taxon>
        <taxon>Candida/Lodderomyces clade</taxon>
        <taxon>Candida</taxon>
    </lineage>
</organism>
<feature type="domain" description="Peroxisomal membrane protein PEX14-like KPWE" evidence="2">
    <location>
        <begin position="121"/>
        <end position="168"/>
    </location>
</feature>
<dbReference type="eggNOG" id="ENOG502S7YV">
    <property type="taxonomic scope" value="Eukaryota"/>
</dbReference>
<gene>
    <name evidence="4" type="ordered locus">Cd36_42000</name>
    <name evidence="5" type="ORF">CD36_42000</name>
</gene>
<dbReference type="InterPro" id="IPR058841">
    <property type="entry name" value="HTH_76"/>
</dbReference>